<sequence length="299" mass="33502">MLDYKLVEAVSAVIRLGSFEKAAQELGMTQSAVSQRIKLLEERIAQPLVVRSKPIKATDAGQRLYRHFQHVNMLEQEILSDIPEDGTNSNFKGVALAVNADSLATWFIRVAEVLFLDYNLLVDLSVADETNTLDLLKQGTVMASISTQDKRIQGCKVQTLGAMRYVPVARLDFIQRYFPEGVTPSALRKAPAVIFGRDDEIHQKFLKKHFRIAAGEFPTHVVPSSEGFVNVCRTGMAYALVPENQVKPYLENSELIKICDKEMLRPLYLHYHNIDSTMLKSVVSVTQAIAAMELGTFKE</sequence>
<proteinExistence type="inferred from homology"/>
<dbReference type="Gene3D" id="1.10.10.10">
    <property type="entry name" value="Winged helix-like DNA-binding domain superfamily/Winged helix DNA-binding domain"/>
    <property type="match status" value="1"/>
</dbReference>
<accession>A0A1C3RCN4</accession>
<evidence type="ECO:0000313" key="6">
    <source>
        <dbReference type="EMBL" id="SCA55036.1"/>
    </source>
</evidence>
<protein>
    <submittedName>
        <fullName evidence="6">Chromosome initiation inhibitor</fullName>
    </submittedName>
</protein>
<evidence type="ECO:0000256" key="4">
    <source>
        <dbReference type="ARBA" id="ARBA00023163"/>
    </source>
</evidence>
<dbReference type="Gene3D" id="3.40.190.290">
    <property type="match status" value="1"/>
</dbReference>
<dbReference type="InterPro" id="IPR005119">
    <property type="entry name" value="LysR_subst-bd"/>
</dbReference>
<dbReference type="GO" id="GO:0003700">
    <property type="term" value="F:DNA-binding transcription factor activity"/>
    <property type="evidence" value="ECO:0007669"/>
    <property type="project" value="InterPro"/>
</dbReference>
<dbReference type="GO" id="GO:0003677">
    <property type="term" value="F:DNA binding"/>
    <property type="evidence" value="ECO:0007669"/>
    <property type="project" value="UniProtKB-KW"/>
</dbReference>
<dbReference type="InterPro" id="IPR000847">
    <property type="entry name" value="LysR_HTH_N"/>
</dbReference>
<dbReference type="NCBIfam" id="NF002964">
    <property type="entry name" value="PRK03635.1"/>
    <property type="match status" value="1"/>
</dbReference>
<dbReference type="PROSITE" id="PS50931">
    <property type="entry name" value="HTH_LYSR"/>
    <property type="match status" value="1"/>
</dbReference>
<name>A0A1C3RCN4_9PROT</name>
<dbReference type="PANTHER" id="PTHR30579">
    <property type="entry name" value="TRANSCRIPTIONAL REGULATOR"/>
    <property type="match status" value="1"/>
</dbReference>
<evidence type="ECO:0000256" key="3">
    <source>
        <dbReference type="ARBA" id="ARBA00023125"/>
    </source>
</evidence>
<organism evidence="6 7">
    <name type="scientific">Candidatus Terasakiella magnetica</name>
    <dbReference type="NCBI Taxonomy" id="1867952"/>
    <lineage>
        <taxon>Bacteria</taxon>
        <taxon>Pseudomonadati</taxon>
        <taxon>Pseudomonadota</taxon>
        <taxon>Alphaproteobacteria</taxon>
        <taxon>Rhodospirillales</taxon>
        <taxon>Terasakiellaceae</taxon>
        <taxon>Terasakiella</taxon>
    </lineage>
</organism>
<dbReference type="SUPFAM" id="SSF46785">
    <property type="entry name" value="Winged helix' DNA-binding domain"/>
    <property type="match status" value="1"/>
</dbReference>
<dbReference type="NCBIfam" id="NF009888">
    <property type="entry name" value="PRK13348.1"/>
    <property type="match status" value="1"/>
</dbReference>
<evidence type="ECO:0000313" key="7">
    <source>
        <dbReference type="Proteomes" id="UP000231658"/>
    </source>
</evidence>
<feature type="domain" description="HTH lysR-type" evidence="5">
    <location>
        <begin position="2"/>
        <end position="58"/>
    </location>
</feature>
<reference evidence="6 7" key="1">
    <citation type="submission" date="2016-07" db="EMBL/GenBank/DDBJ databases">
        <authorList>
            <person name="Lefevre C.T."/>
        </authorList>
    </citation>
    <scope>NUCLEOTIDE SEQUENCE [LARGE SCALE GENOMIC DNA]</scope>
    <source>
        <strain evidence="6">PR1</strain>
    </source>
</reference>
<dbReference type="EMBL" id="FLYE01000001">
    <property type="protein sequence ID" value="SCA55036.1"/>
    <property type="molecule type" value="Genomic_DNA"/>
</dbReference>
<dbReference type="NCBIfam" id="TIGR03298">
    <property type="entry name" value="argP"/>
    <property type="match status" value="1"/>
</dbReference>
<evidence type="ECO:0000256" key="1">
    <source>
        <dbReference type="ARBA" id="ARBA00009437"/>
    </source>
</evidence>
<evidence type="ECO:0000256" key="2">
    <source>
        <dbReference type="ARBA" id="ARBA00023015"/>
    </source>
</evidence>
<gene>
    <name evidence="6" type="primary">iciA</name>
    <name evidence="6" type="ORF">MTBPR1_10283</name>
</gene>
<dbReference type="PANTHER" id="PTHR30579:SF2">
    <property type="entry name" value="HTH-TYPE TRANSCRIPTIONAL REGULATOR ARGP"/>
    <property type="match status" value="1"/>
</dbReference>
<comment type="similarity">
    <text evidence="1">Belongs to the LysR transcriptional regulatory family.</text>
</comment>
<evidence type="ECO:0000259" key="5">
    <source>
        <dbReference type="PROSITE" id="PS50931"/>
    </source>
</evidence>
<dbReference type="InterPro" id="IPR017685">
    <property type="entry name" value="ArgP"/>
</dbReference>
<keyword evidence="3" id="KW-0238">DNA-binding</keyword>
<dbReference type="AlphaFoldDB" id="A0A1C3RCN4"/>
<dbReference type="STRING" id="1867952.MTBPR1_10283"/>
<dbReference type="PRINTS" id="PR00039">
    <property type="entry name" value="HTHLYSR"/>
</dbReference>
<dbReference type="Pfam" id="PF00126">
    <property type="entry name" value="HTH_1"/>
    <property type="match status" value="1"/>
</dbReference>
<keyword evidence="4" id="KW-0804">Transcription</keyword>
<dbReference type="Pfam" id="PF03466">
    <property type="entry name" value="LysR_substrate"/>
    <property type="match status" value="1"/>
</dbReference>
<dbReference type="InterPro" id="IPR036390">
    <property type="entry name" value="WH_DNA-bd_sf"/>
</dbReference>
<dbReference type="InterPro" id="IPR050176">
    <property type="entry name" value="LTTR"/>
</dbReference>
<dbReference type="InterPro" id="IPR036388">
    <property type="entry name" value="WH-like_DNA-bd_sf"/>
</dbReference>
<dbReference type="Proteomes" id="UP000231658">
    <property type="component" value="Unassembled WGS sequence"/>
</dbReference>
<keyword evidence="2" id="KW-0805">Transcription regulation</keyword>
<dbReference type="SUPFAM" id="SSF53850">
    <property type="entry name" value="Periplasmic binding protein-like II"/>
    <property type="match status" value="1"/>
</dbReference>
<keyword evidence="7" id="KW-1185">Reference proteome</keyword>